<proteinExistence type="predicted"/>
<organism evidence="2 3">
    <name type="scientific">Sphingomonas paucimobilis NBRC 13935</name>
    <dbReference type="NCBI Taxonomy" id="1219050"/>
    <lineage>
        <taxon>Bacteria</taxon>
        <taxon>Pseudomonadati</taxon>
        <taxon>Pseudomonadota</taxon>
        <taxon>Alphaproteobacteria</taxon>
        <taxon>Sphingomonadales</taxon>
        <taxon>Sphingomonadaceae</taxon>
        <taxon>Sphingomonas</taxon>
    </lineage>
</organism>
<dbReference type="RefSeq" id="WP_007405758.1">
    <property type="nucleotide sequence ID" value="NZ_BBJS01000030.1"/>
</dbReference>
<dbReference type="Proteomes" id="UP000032025">
    <property type="component" value="Unassembled WGS sequence"/>
</dbReference>
<dbReference type="EMBL" id="BBJS01000030">
    <property type="protein sequence ID" value="GAN13932.1"/>
    <property type="molecule type" value="Genomic_DNA"/>
</dbReference>
<evidence type="ECO:0000256" key="1">
    <source>
        <dbReference type="SAM" id="MobiDB-lite"/>
    </source>
</evidence>
<protein>
    <submittedName>
        <fullName evidence="2">DNA, contig: SP630</fullName>
    </submittedName>
</protein>
<evidence type="ECO:0000313" key="3">
    <source>
        <dbReference type="Proteomes" id="UP000032025"/>
    </source>
</evidence>
<keyword evidence="3" id="KW-1185">Reference proteome</keyword>
<evidence type="ECO:0000313" key="2">
    <source>
        <dbReference type="EMBL" id="GAN13932.1"/>
    </source>
</evidence>
<reference evidence="2 3" key="1">
    <citation type="submission" date="2014-08" db="EMBL/GenBank/DDBJ databases">
        <title>Whole genome shotgun sequence of Sphingomonas paucimobilis NBRC 13935.</title>
        <authorList>
            <person name="Hosoyama A."/>
            <person name="Hashimoto M."/>
            <person name="Hosoyama Y."/>
            <person name="Noguchi M."/>
            <person name="Uohara A."/>
            <person name="Ohji S."/>
            <person name="Katano-Makiyama Y."/>
            <person name="Ichikawa N."/>
            <person name="Kimura A."/>
            <person name="Yamazoe A."/>
            <person name="Fujita N."/>
        </authorList>
    </citation>
    <scope>NUCLEOTIDE SEQUENCE [LARGE SCALE GENOMIC DNA]</scope>
    <source>
        <strain evidence="2 3">NBRC 13935</strain>
    </source>
</reference>
<feature type="region of interest" description="Disordered" evidence="1">
    <location>
        <begin position="14"/>
        <end position="45"/>
    </location>
</feature>
<accession>A0A0C9NCA1</accession>
<sequence>MVSGFLDRIANWLSAPDDGSATQPPAPVPSTPAISPDDERLPDASRPRVAQLVSLIADIEARARDNSLMVSALAEVRQMRDTHLPRLIASYAEIPPAHRAEIFRTTGRSASYNLNEALDRMVTRAETLSRSMAQDDIDSFADNLRFIEQRYGDNGPA</sequence>
<dbReference type="GeneID" id="78528898"/>
<comment type="caution">
    <text evidence="2">The sequence shown here is derived from an EMBL/GenBank/DDBJ whole genome shotgun (WGS) entry which is preliminary data.</text>
</comment>
<dbReference type="AlphaFoldDB" id="A0A0C9NCA1"/>
<gene>
    <name evidence="2" type="ORF">SP6_30_00720</name>
</gene>
<name>A0A0C9NCA1_SPHPI</name>